<proteinExistence type="predicted"/>
<organism evidence="2">
    <name type="scientific">freshwater metagenome</name>
    <dbReference type="NCBI Taxonomy" id="449393"/>
    <lineage>
        <taxon>unclassified sequences</taxon>
        <taxon>metagenomes</taxon>
        <taxon>ecological metagenomes</taxon>
    </lineage>
</organism>
<gene>
    <name evidence="2" type="ORF">UFOPK3967_03160</name>
</gene>
<evidence type="ECO:0000313" key="2">
    <source>
        <dbReference type="EMBL" id="CAB5027408.1"/>
    </source>
</evidence>
<dbReference type="AlphaFoldDB" id="A0A6J7RFM9"/>
<feature type="region of interest" description="Disordered" evidence="1">
    <location>
        <begin position="131"/>
        <end position="151"/>
    </location>
</feature>
<feature type="region of interest" description="Disordered" evidence="1">
    <location>
        <begin position="47"/>
        <end position="68"/>
    </location>
</feature>
<sequence>MPKPPCTRLIIIRFGNSPERMPCNVCAPSAHRPLRCMPLRPCGSKPRRWSRSVVTSKPDAKIKRSTGCSTPLTTTPVSVMRSTPWPSVSTSCTFGRLNAGRYSSWKQTRLQFLPYQALSLSAVAGSSMTSSTRRRRVSIVSKSERSSASSSAGSSVVPWVLTHMTSVHPSFTRSCSGWTPVTAWVKLTIRSACQPGGWDVNHSTSVGALLRTPTADGVRWNTNSSFAVFASCGTACTAVAPVPMMPTRLSRRLTIGSRGLPPV</sequence>
<name>A0A6J7RFM9_9ZZZZ</name>
<dbReference type="EMBL" id="CAFBOS010000326">
    <property type="protein sequence ID" value="CAB5027408.1"/>
    <property type="molecule type" value="Genomic_DNA"/>
</dbReference>
<protein>
    <submittedName>
        <fullName evidence="2">Unannotated protein</fullName>
    </submittedName>
</protein>
<feature type="compositionally biased region" description="Low complexity" evidence="1">
    <location>
        <begin position="138"/>
        <end position="151"/>
    </location>
</feature>
<evidence type="ECO:0000256" key="1">
    <source>
        <dbReference type="SAM" id="MobiDB-lite"/>
    </source>
</evidence>
<accession>A0A6J7RFM9</accession>
<reference evidence="2" key="1">
    <citation type="submission" date="2020-05" db="EMBL/GenBank/DDBJ databases">
        <authorList>
            <person name="Chiriac C."/>
            <person name="Salcher M."/>
            <person name="Ghai R."/>
            <person name="Kavagutti S V."/>
        </authorList>
    </citation>
    <scope>NUCLEOTIDE SEQUENCE</scope>
</reference>